<dbReference type="Pfam" id="PF17648">
    <property type="entry name" value="Luciferase"/>
    <property type="match status" value="1"/>
</dbReference>
<dbReference type="PANTHER" id="PTHR38695:SF1">
    <property type="entry name" value="AMINO ACID PERMEASE_ SLC12A DOMAIN-CONTAINING PROTEIN"/>
    <property type="match status" value="1"/>
</dbReference>
<dbReference type="Proteomes" id="UP000291591">
    <property type="component" value="Unassembled WGS sequence"/>
</dbReference>
<dbReference type="EMBL" id="SHKL01000001">
    <property type="protein sequence ID" value="RZT87763.1"/>
    <property type="molecule type" value="Genomic_DNA"/>
</dbReference>
<evidence type="ECO:0000256" key="1">
    <source>
        <dbReference type="SAM" id="MobiDB-lite"/>
    </source>
</evidence>
<dbReference type="RefSeq" id="WP_207223631.1">
    <property type="nucleotide sequence ID" value="NZ_SHKL01000001.1"/>
</dbReference>
<protein>
    <submittedName>
        <fullName evidence="3">Phospholipase/carboxylesterase</fullName>
    </submittedName>
</protein>
<dbReference type="Gene3D" id="3.40.50.1820">
    <property type="entry name" value="alpha/beta hydrolase"/>
    <property type="match status" value="1"/>
</dbReference>
<feature type="region of interest" description="Disordered" evidence="1">
    <location>
        <begin position="220"/>
        <end position="259"/>
    </location>
</feature>
<evidence type="ECO:0000313" key="4">
    <source>
        <dbReference type="Proteomes" id="UP000291591"/>
    </source>
</evidence>
<keyword evidence="4" id="KW-1185">Reference proteome</keyword>
<dbReference type="InterPro" id="IPR029058">
    <property type="entry name" value="AB_hydrolase_fold"/>
</dbReference>
<feature type="region of interest" description="Disordered" evidence="1">
    <location>
        <begin position="384"/>
        <end position="412"/>
    </location>
</feature>
<gene>
    <name evidence="3" type="ORF">EV383_4689</name>
</gene>
<proteinExistence type="predicted"/>
<evidence type="ECO:0000259" key="2">
    <source>
        <dbReference type="Pfam" id="PF17648"/>
    </source>
</evidence>
<dbReference type="InterPro" id="IPR040841">
    <property type="entry name" value="Luciferase_dom"/>
</dbReference>
<organism evidence="3 4">
    <name type="scientific">Pseudonocardia sediminis</name>
    <dbReference type="NCBI Taxonomy" id="1397368"/>
    <lineage>
        <taxon>Bacteria</taxon>
        <taxon>Bacillati</taxon>
        <taxon>Actinomycetota</taxon>
        <taxon>Actinomycetes</taxon>
        <taxon>Pseudonocardiales</taxon>
        <taxon>Pseudonocardiaceae</taxon>
        <taxon>Pseudonocardia</taxon>
    </lineage>
</organism>
<evidence type="ECO:0000313" key="3">
    <source>
        <dbReference type="EMBL" id="RZT87763.1"/>
    </source>
</evidence>
<reference evidence="3 4" key="1">
    <citation type="submission" date="2019-02" db="EMBL/GenBank/DDBJ databases">
        <title>Sequencing the genomes of 1000 actinobacteria strains.</title>
        <authorList>
            <person name="Klenk H.-P."/>
        </authorList>
    </citation>
    <scope>NUCLEOTIDE SEQUENCE [LARGE SCALE GENOMIC DNA]</scope>
    <source>
        <strain evidence="3 4">DSM 45779</strain>
    </source>
</reference>
<dbReference type="PANTHER" id="PTHR38695">
    <property type="entry name" value="AMINO ACID PERMEASE_ SLC12A DOMAIN-CONTAINING PROTEIN"/>
    <property type="match status" value="1"/>
</dbReference>
<dbReference type="InterPro" id="IPR048273">
    <property type="entry name" value="Luciferase"/>
</dbReference>
<feature type="domain" description="Luciferase" evidence="2">
    <location>
        <begin position="313"/>
        <end position="381"/>
    </location>
</feature>
<comment type="caution">
    <text evidence="3">The sequence shown here is derived from an EMBL/GenBank/DDBJ whole genome shotgun (WGS) entry which is preliminary data.</text>
</comment>
<name>A0A4Q7V4T3_PSEST</name>
<dbReference type="AlphaFoldDB" id="A0A4Q7V4T3"/>
<accession>A0A4Q7V4T3</accession>
<dbReference type="SUPFAM" id="SSF53474">
    <property type="entry name" value="alpha/beta-Hydrolases"/>
    <property type="match status" value="1"/>
</dbReference>
<sequence length="412" mass="42987">MADDRRSTDVGDLPVVARWGTEHPSAPLVAVLHGNGTSEHSVIEMSPWLPHGPVGYGAVRAPIELGAGYRWYLDADDGTPDPESLRTTCDWFLRWLDDEGDPARPVLLVGFREGVTVVGALMLAAPERFAGVALLYGALPFEAGPPMVRGGLRGMPVFLGQSSSDTRTPAHLLARTREWLAVESGAPVLAEQAEGAQLAGEVVGQLGAWLEDRLDFLRTHGENPLPDGDEPDWPAVPGGRLPDRAGGAPRVSEGTPQHQVTDVAPATLQETLRTRLGTLPGVSATPGAGGTVVLRLDRAVATGPDAAFVDPAGGGFAHLHPAAHGSLHLALPDELAYDALAKGWAVAHPLAGIRVGSGAVLVPGPRDDAESEIVAGIAAAAHRYATTATEPRPETDPSRPGSPHPSTARSTE</sequence>